<dbReference type="EMBL" id="MCFK01009183">
    <property type="protein sequence ID" value="RKF55187.1"/>
    <property type="molecule type" value="Genomic_DNA"/>
</dbReference>
<dbReference type="AlphaFoldDB" id="A0A420HCN6"/>
<feature type="signal peptide" evidence="1">
    <location>
        <begin position="1"/>
        <end position="20"/>
    </location>
</feature>
<sequence>MLSYSVIMVTFAMFSGLISGLPNMSQLDIRSDSISQSNRMPLLARTTWTPGQRSENLPLYSRLRVSDHSQHQRNNNRAKGLKCDRTFYDEGNIEAFVHASCRGSHTLSDVVPPTNVPPKMFLGQRRLFPNPKLFQSQLSSEPSSEQLTMLPLTEVFFNRRYNLVSHNTKNHYMVFSNPCESVGIVRQLMNGDYALCESINDYSGRFYSEFRETVDLLELTQARMY</sequence>
<feature type="chain" id="PRO_5019572179" evidence="1">
    <location>
        <begin position="21"/>
        <end position="225"/>
    </location>
</feature>
<dbReference type="OrthoDB" id="10461239at2759"/>
<proteinExistence type="predicted"/>
<dbReference type="Proteomes" id="UP000286134">
    <property type="component" value="Unassembled WGS sequence"/>
</dbReference>
<evidence type="ECO:0000313" key="2">
    <source>
        <dbReference type="EMBL" id="RKF55187.1"/>
    </source>
</evidence>
<keyword evidence="3" id="KW-1185">Reference proteome</keyword>
<accession>A0A420HCN6</accession>
<name>A0A420HCN6_9PEZI</name>
<evidence type="ECO:0000256" key="1">
    <source>
        <dbReference type="SAM" id="SignalP"/>
    </source>
</evidence>
<keyword evidence="1" id="KW-0732">Signal</keyword>
<reference evidence="2 3" key="1">
    <citation type="journal article" date="2018" name="BMC Genomics">
        <title>Comparative genome analyses reveal sequence features reflecting distinct modes of host-adaptation between dicot and monocot powdery mildew.</title>
        <authorList>
            <person name="Wu Y."/>
            <person name="Ma X."/>
            <person name="Pan Z."/>
            <person name="Kale S.D."/>
            <person name="Song Y."/>
            <person name="King H."/>
            <person name="Zhang Q."/>
            <person name="Presley C."/>
            <person name="Deng X."/>
            <person name="Wei C.I."/>
            <person name="Xiao S."/>
        </authorList>
    </citation>
    <scope>NUCLEOTIDE SEQUENCE [LARGE SCALE GENOMIC DNA]</scope>
    <source>
        <strain evidence="2">UMSG2</strain>
    </source>
</reference>
<gene>
    <name evidence="2" type="ORF">OnM2_091042</name>
</gene>
<evidence type="ECO:0000313" key="3">
    <source>
        <dbReference type="Proteomes" id="UP000286134"/>
    </source>
</evidence>
<protein>
    <submittedName>
        <fullName evidence="2">Uncharacterized protein</fullName>
    </submittedName>
</protein>
<organism evidence="2 3">
    <name type="scientific">Erysiphe neolycopersici</name>
    <dbReference type="NCBI Taxonomy" id="212602"/>
    <lineage>
        <taxon>Eukaryota</taxon>
        <taxon>Fungi</taxon>
        <taxon>Dikarya</taxon>
        <taxon>Ascomycota</taxon>
        <taxon>Pezizomycotina</taxon>
        <taxon>Leotiomycetes</taxon>
        <taxon>Erysiphales</taxon>
        <taxon>Erysiphaceae</taxon>
        <taxon>Erysiphe</taxon>
    </lineage>
</organism>
<comment type="caution">
    <text evidence="2">The sequence shown here is derived from an EMBL/GenBank/DDBJ whole genome shotgun (WGS) entry which is preliminary data.</text>
</comment>